<evidence type="ECO:0000256" key="5">
    <source>
        <dbReference type="ARBA" id="ARBA00022771"/>
    </source>
</evidence>
<dbReference type="InterPro" id="IPR011016">
    <property type="entry name" value="Znf_RING-CH"/>
</dbReference>
<sequence>KKVSESTTATTGRFELPFQDSLSCCSVLDTCLGVASIILVFPIVQRVVPFYFAALNTVPDFGMDDSGESSCSETHQCRICWGEAGDPSLGLALVSPCKCAGTLNYMHVKCLEDWQQVLRSQGQYRKARHCEICRQPYELTTASSCGGSSGGSNGRWSYVSRLLSRLSHQVLDVLNCCRSYTDLLYRCWKLYILGSSMVGAARAGVAGLRAGFGMGRALVEEQTGILLSLLSAMGEHFGTPYAELLWCQAVACVAFALVSELFYTSLLGMLAGGVIGFFRGYLSAVYASVSVVVRGVTQSWSLGRGLAKAAGLALRLPWGALRAVTALVAKRLPVRLL</sequence>
<protein>
    <recommendedName>
        <fullName evidence="10">RING-CH-type domain-containing protein</fullName>
    </recommendedName>
</protein>
<organism evidence="11 12">
    <name type="scientific">Volvox africanus</name>
    <dbReference type="NCBI Taxonomy" id="51714"/>
    <lineage>
        <taxon>Eukaryota</taxon>
        <taxon>Viridiplantae</taxon>
        <taxon>Chlorophyta</taxon>
        <taxon>core chlorophytes</taxon>
        <taxon>Chlorophyceae</taxon>
        <taxon>CS clade</taxon>
        <taxon>Chlamydomonadales</taxon>
        <taxon>Volvocaceae</taxon>
        <taxon>Volvox</taxon>
    </lineage>
</organism>
<evidence type="ECO:0000256" key="3">
    <source>
        <dbReference type="ARBA" id="ARBA00022692"/>
    </source>
</evidence>
<reference evidence="11 12" key="1">
    <citation type="journal article" date="2023" name="IScience">
        <title>Expanded male sex-determining region conserved during the evolution of homothallism in the green alga Volvox.</title>
        <authorList>
            <person name="Yamamoto K."/>
            <person name="Matsuzaki R."/>
            <person name="Mahakham W."/>
            <person name="Heman W."/>
            <person name="Sekimoto H."/>
            <person name="Kawachi M."/>
            <person name="Minakuchi Y."/>
            <person name="Toyoda A."/>
            <person name="Nozaki H."/>
        </authorList>
    </citation>
    <scope>NUCLEOTIDE SEQUENCE [LARGE SCALE GENOMIC DNA]</scope>
    <source>
        <strain evidence="11 12">NIES-4468</strain>
    </source>
</reference>
<evidence type="ECO:0000256" key="9">
    <source>
        <dbReference type="ARBA" id="ARBA00023136"/>
    </source>
</evidence>
<feature type="non-terminal residue" evidence="11">
    <location>
        <position position="1"/>
    </location>
</feature>
<dbReference type="PANTHER" id="PTHR46065">
    <property type="entry name" value="E3 UBIQUITIN-PROTEIN LIGASE MARCH 2/3 FAMILY MEMBER"/>
    <property type="match status" value="1"/>
</dbReference>
<dbReference type="PROSITE" id="PS51292">
    <property type="entry name" value="ZF_RING_CH"/>
    <property type="match status" value="1"/>
</dbReference>
<evidence type="ECO:0000256" key="6">
    <source>
        <dbReference type="ARBA" id="ARBA00022786"/>
    </source>
</evidence>
<keyword evidence="5" id="KW-0863">Zinc-finger</keyword>
<keyword evidence="8" id="KW-1133">Transmembrane helix</keyword>
<evidence type="ECO:0000256" key="7">
    <source>
        <dbReference type="ARBA" id="ARBA00022833"/>
    </source>
</evidence>
<dbReference type="PANTHER" id="PTHR46065:SF3">
    <property type="entry name" value="FI20425P1"/>
    <property type="match status" value="1"/>
</dbReference>
<keyword evidence="12" id="KW-1185">Reference proteome</keyword>
<evidence type="ECO:0000256" key="1">
    <source>
        <dbReference type="ARBA" id="ARBA00004141"/>
    </source>
</evidence>
<evidence type="ECO:0000259" key="10">
    <source>
        <dbReference type="PROSITE" id="PS51292"/>
    </source>
</evidence>
<dbReference type="InterPro" id="IPR013083">
    <property type="entry name" value="Znf_RING/FYVE/PHD"/>
</dbReference>
<dbReference type="Gene3D" id="3.30.40.10">
    <property type="entry name" value="Zinc/RING finger domain, C3HC4 (zinc finger)"/>
    <property type="match status" value="1"/>
</dbReference>
<gene>
    <name evidence="11" type="ORF">VaNZ11_004981</name>
</gene>
<proteinExistence type="predicted"/>
<dbReference type="Pfam" id="PF12906">
    <property type="entry name" value="RINGv"/>
    <property type="match status" value="1"/>
</dbReference>
<evidence type="ECO:0000256" key="8">
    <source>
        <dbReference type="ARBA" id="ARBA00022989"/>
    </source>
</evidence>
<comment type="caution">
    <text evidence="11">The sequence shown here is derived from an EMBL/GenBank/DDBJ whole genome shotgun (WGS) entry which is preliminary data.</text>
</comment>
<dbReference type="Proteomes" id="UP001165090">
    <property type="component" value="Unassembled WGS sequence"/>
</dbReference>
<keyword evidence="3" id="KW-0812">Transmembrane</keyword>
<keyword evidence="2" id="KW-0808">Transferase</keyword>
<keyword evidence="6" id="KW-0833">Ubl conjugation pathway</keyword>
<dbReference type="EMBL" id="BSDZ01000013">
    <property type="protein sequence ID" value="GLI62362.1"/>
    <property type="molecule type" value="Genomic_DNA"/>
</dbReference>
<dbReference type="CDD" id="cd16495">
    <property type="entry name" value="RING_CH-C4HC3_MARCH"/>
    <property type="match status" value="1"/>
</dbReference>
<evidence type="ECO:0000313" key="11">
    <source>
        <dbReference type="EMBL" id="GLI62362.1"/>
    </source>
</evidence>
<evidence type="ECO:0000256" key="2">
    <source>
        <dbReference type="ARBA" id="ARBA00022679"/>
    </source>
</evidence>
<accession>A0ABQ5RZ73</accession>
<name>A0ABQ5RZ73_9CHLO</name>
<comment type="subcellular location">
    <subcellularLocation>
        <location evidence="1">Membrane</location>
        <topology evidence="1">Multi-pass membrane protein</topology>
    </subcellularLocation>
</comment>
<evidence type="ECO:0000313" key="12">
    <source>
        <dbReference type="Proteomes" id="UP001165090"/>
    </source>
</evidence>
<keyword evidence="7" id="KW-0862">Zinc</keyword>
<dbReference type="SMART" id="SM00744">
    <property type="entry name" value="RINGv"/>
    <property type="match status" value="1"/>
</dbReference>
<feature type="domain" description="RING-CH-type" evidence="10">
    <location>
        <begin position="69"/>
        <end position="140"/>
    </location>
</feature>
<keyword evidence="4" id="KW-0479">Metal-binding</keyword>
<dbReference type="SUPFAM" id="SSF57850">
    <property type="entry name" value="RING/U-box"/>
    <property type="match status" value="1"/>
</dbReference>
<keyword evidence="9" id="KW-0472">Membrane</keyword>
<evidence type="ECO:0000256" key="4">
    <source>
        <dbReference type="ARBA" id="ARBA00022723"/>
    </source>
</evidence>